<dbReference type="InterPro" id="IPR013341">
    <property type="entry name" value="Mandelate_racemase_N_dom"/>
</dbReference>
<dbReference type="PANTHER" id="PTHR48080">
    <property type="entry name" value="D-GALACTONATE DEHYDRATASE-RELATED"/>
    <property type="match status" value="1"/>
</dbReference>
<gene>
    <name evidence="5" type="ORF">FAM18172_02691</name>
</gene>
<organism evidence="5 6">
    <name type="scientific">Lacticaseibacillus paracasei</name>
    <name type="common">Lactobacillus paracasei</name>
    <dbReference type="NCBI Taxonomy" id="1597"/>
    <lineage>
        <taxon>Bacteria</taxon>
        <taxon>Bacillati</taxon>
        <taxon>Bacillota</taxon>
        <taxon>Bacilli</taxon>
        <taxon>Lactobacillales</taxon>
        <taxon>Lactobacillaceae</taxon>
        <taxon>Lacticaseibacillus</taxon>
    </lineage>
</organism>
<evidence type="ECO:0000256" key="3">
    <source>
        <dbReference type="ARBA" id="ARBA00023239"/>
    </source>
</evidence>
<dbReference type="EMBL" id="LKFU01000102">
    <property type="protein sequence ID" value="RND82602.1"/>
    <property type="molecule type" value="Genomic_DNA"/>
</dbReference>
<dbReference type="Gene3D" id="3.20.20.120">
    <property type="entry name" value="Enolase-like C-terminal domain"/>
    <property type="match status" value="1"/>
</dbReference>
<sequence length="206" mass="23475">MKISDIKVYKVKPRWIFVKVLTDEGIAGWGEMISGTKTETVVAGANEMGKKLIGRNPFEIERLWQEMHRSFFRGGPINGTIISGLEMALWDIKGKALNLPVYELLGGAARDRIRVYSWIGGDRPSDVAEQAQERVDKGFTAIKMNATSELHYIDSYNKVQAVVDRVASIRDRLVINLKLELISTVGFIGQWRKFWRMLWNLTIRCS</sequence>
<dbReference type="PANTHER" id="PTHR48080:SF2">
    <property type="entry name" value="D-GALACTONATE DEHYDRATASE"/>
    <property type="match status" value="1"/>
</dbReference>
<accession>A0A422M4Y5</accession>
<proteinExistence type="predicted"/>
<dbReference type="InterPro" id="IPR029017">
    <property type="entry name" value="Enolase-like_N"/>
</dbReference>
<name>A0A422M4Y5_LACPA</name>
<dbReference type="InterPro" id="IPR034593">
    <property type="entry name" value="DgoD-like"/>
</dbReference>
<dbReference type="EC" id="4.2.1.6" evidence="5"/>
<evidence type="ECO:0000313" key="6">
    <source>
        <dbReference type="Proteomes" id="UP000285532"/>
    </source>
</evidence>
<evidence type="ECO:0000256" key="2">
    <source>
        <dbReference type="ARBA" id="ARBA00022842"/>
    </source>
</evidence>
<reference evidence="5 6" key="1">
    <citation type="journal article" date="2018" name="Front. Microbiol.">
        <title>Conversion of Methionine to Cysteine in Lactobacillus paracasei Depends on the Highly Mobile cysK-ctl-cysE Gene Cluster.</title>
        <authorList>
            <person name="Wuthrich D."/>
            <person name="Irmler S."/>
            <person name="Berthoud H."/>
            <person name="Guggenbuhl B."/>
            <person name="Eugster E."/>
            <person name="Bruggmann R."/>
        </authorList>
    </citation>
    <scope>NUCLEOTIDE SEQUENCE [LARGE SCALE GENOMIC DNA]</scope>
    <source>
        <strain evidence="5 6">FAM18172</strain>
    </source>
</reference>
<dbReference type="Proteomes" id="UP000285532">
    <property type="component" value="Unassembled WGS sequence"/>
</dbReference>
<keyword evidence="1" id="KW-0479">Metal-binding</keyword>
<keyword evidence="2" id="KW-0460">Magnesium</keyword>
<protein>
    <submittedName>
        <fullName evidence="5">D-galactonate dehydratase</fullName>
        <ecNumber evidence="5">4.2.1.6</ecNumber>
    </submittedName>
</protein>
<dbReference type="AlphaFoldDB" id="A0A422M4Y5"/>
<dbReference type="GO" id="GO:0046872">
    <property type="term" value="F:metal ion binding"/>
    <property type="evidence" value="ECO:0007669"/>
    <property type="project" value="UniProtKB-KW"/>
</dbReference>
<evidence type="ECO:0000256" key="1">
    <source>
        <dbReference type="ARBA" id="ARBA00022723"/>
    </source>
</evidence>
<feature type="domain" description="Mandelate racemase/muconate lactonizing enzyme N-terminal" evidence="4">
    <location>
        <begin position="14"/>
        <end position="106"/>
    </location>
</feature>
<keyword evidence="3 5" id="KW-0456">Lyase</keyword>
<evidence type="ECO:0000313" key="5">
    <source>
        <dbReference type="EMBL" id="RND82602.1"/>
    </source>
</evidence>
<dbReference type="SUPFAM" id="SSF51604">
    <property type="entry name" value="Enolase C-terminal domain-like"/>
    <property type="match status" value="1"/>
</dbReference>
<dbReference type="InterPro" id="IPR036849">
    <property type="entry name" value="Enolase-like_C_sf"/>
</dbReference>
<dbReference type="GO" id="GO:0008869">
    <property type="term" value="F:galactonate dehydratase activity"/>
    <property type="evidence" value="ECO:0007669"/>
    <property type="project" value="UniProtKB-EC"/>
</dbReference>
<dbReference type="Pfam" id="PF02746">
    <property type="entry name" value="MR_MLE_N"/>
    <property type="match status" value="1"/>
</dbReference>
<dbReference type="Gene3D" id="3.30.390.10">
    <property type="entry name" value="Enolase-like, N-terminal domain"/>
    <property type="match status" value="1"/>
</dbReference>
<comment type="caution">
    <text evidence="5">The sequence shown here is derived from an EMBL/GenBank/DDBJ whole genome shotgun (WGS) entry which is preliminary data.</text>
</comment>
<dbReference type="SUPFAM" id="SSF54826">
    <property type="entry name" value="Enolase N-terminal domain-like"/>
    <property type="match status" value="1"/>
</dbReference>
<evidence type="ECO:0000259" key="4">
    <source>
        <dbReference type="Pfam" id="PF02746"/>
    </source>
</evidence>